<dbReference type="CDD" id="cd06261">
    <property type="entry name" value="TM_PBP2"/>
    <property type="match status" value="1"/>
</dbReference>
<dbReference type="OrthoDB" id="5289542at2"/>
<dbReference type="InterPro" id="IPR035906">
    <property type="entry name" value="MetI-like_sf"/>
</dbReference>
<evidence type="ECO:0000256" key="3">
    <source>
        <dbReference type="ARBA" id="ARBA00022475"/>
    </source>
</evidence>
<dbReference type="Gene3D" id="1.10.3720.10">
    <property type="entry name" value="MetI-like"/>
    <property type="match status" value="1"/>
</dbReference>
<dbReference type="PROSITE" id="PS50928">
    <property type="entry name" value="ABC_TM1"/>
    <property type="match status" value="1"/>
</dbReference>
<evidence type="ECO:0000313" key="10">
    <source>
        <dbReference type="Proteomes" id="UP000075320"/>
    </source>
</evidence>
<reference evidence="9 10" key="1">
    <citation type="submission" date="2016-03" db="EMBL/GenBank/DDBJ databases">
        <authorList>
            <person name="Ploux O."/>
        </authorList>
    </citation>
    <scope>NUCLEOTIDE SEQUENCE [LARGE SCALE GENOMIC DNA]</scope>
    <source>
        <strain evidence="9 10">R0</strain>
    </source>
</reference>
<comment type="similarity">
    <text evidence="7">Belongs to the binding-protein-dependent transport system permease family.</text>
</comment>
<gene>
    <name evidence="9" type="ORF">AZI86_12770</name>
</gene>
<feature type="transmembrane region" description="Helical" evidence="7">
    <location>
        <begin position="12"/>
        <end position="30"/>
    </location>
</feature>
<evidence type="ECO:0000256" key="1">
    <source>
        <dbReference type="ARBA" id="ARBA00004651"/>
    </source>
</evidence>
<dbReference type="InterPro" id="IPR045621">
    <property type="entry name" value="BPD_transp_1_N"/>
</dbReference>
<accession>A0A150WJ07</accession>
<dbReference type="EMBL" id="LUKE01000003">
    <property type="protein sequence ID" value="KYG63696.1"/>
    <property type="molecule type" value="Genomic_DNA"/>
</dbReference>
<dbReference type="RefSeq" id="WP_061835590.1">
    <property type="nucleotide sequence ID" value="NZ_LUKE01000003.1"/>
</dbReference>
<dbReference type="Pfam" id="PF00528">
    <property type="entry name" value="BPD_transp_1"/>
    <property type="match status" value="1"/>
</dbReference>
<keyword evidence="6 7" id="KW-0472">Membrane</keyword>
<comment type="caution">
    <text evidence="9">The sequence shown here is derived from an EMBL/GenBank/DDBJ whole genome shotgun (WGS) entry which is preliminary data.</text>
</comment>
<dbReference type="Pfam" id="PF19300">
    <property type="entry name" value="BPD_transp_1_N"/>
    <property type="match status" value="1"/>
</dbReference>
<evidence type="ECO:0000256" key="7">
    <source>
        <dbReference type="RuleBase" id="RU363032"/>
    </source>
</evidence>
<feature type="transmembrane region" description="Helical" evidence="7">
    <location>
        <begin position="136"/>
        <end position="159"/>
    </location>
</feature>
<evidence type="ECO:0000259" key="8">
    <source>
        <dbReference type="PROSITE" id="PS50928"/>
    </source>
</evidence>
<evidence type="ECO:0000256" key="5">
    <source>
        <dbReference type="ARBA" id="ARBA00022989"/>
    </source>
</evidence>
<dbReference type="SUPFAM" id="SSF161098">
    <property type="entry name" value="MetI-like"/>
    <property type="match status" value="1"/>
</dbReference>
<keyword evidence="3" id="KW-1003">Cell membrane</keyword>
<protein>
    <submittedName>
        <fullName evidence="9">Diguanylate cyclase</fullName>
    </submittedName>
</protein>
<evidence type="ECO:0000256" key="4">
    <source>
        <dbReference type="ARBA" id="ARBA00022692"/>
    </source>
</evidence>
<evidence type="ECO:0000313" key="9">
    <source>
        <dbReference type="EMBL" id="KYG63696.1"/>
    </source>
</evidence>
<dbReference type="GO" id="GO:0055085">
    <property type="term" value="P:transmembrane transport"/>
    <property type="evidence" value="ECO:0007669"/>
    <property type="project" value="InterPro"/>
</dbReference>
<dbReference type="GO" id="GO:0005886">
    <property type="term" value="C:plasma membrane"/>
    <property type="evidence" value="ECO:0007669"/>
    <property type="project" value="UniProtKB-SubCell"/>
</dbReference>
<proteinExistence type="inferred from homology"/>
<feature type="transmembrane region" description="Helical" evidence="7">
    <location>
        <begin position="187"/>
        <end position="205"/>
    </location>
</feature>
<keyword evidence="4 7" id="KW-0812">Transmembrane</keyword>
<name>A0A150WJ07_BDEBC</name>
<dbReference type="AlphaFoldDB" id="A0A150WJ07"/>
<keyword evidence="5 7" id="KW-1133">Transmembrane helix</keyword>
<feature type="transmembrane region" description="Helical" evidence="7">
    <location>
        <begin position="244"/>
        <end position="272"/>
    </location>
</feature>
<feature type="transmembrane region" description="Helical" evidence="7">
    <location>
        <begin position="101"/>
        <end position="124"/>
    </location>
</feature>
<dbReference type="PANTHER" id="PTHR43163">
    <property type="entry name" value="DIPEPTIDE TRANSPORT SYSTEM PERMEASE PROTEIN DPPB-RELATED"/>
    <property type="match status" value="1"/>
</dbReference>
<feature type="domain" description="ABC transmembrane type-1" evidence="8">
    <location>
        <begin position="97"/>
        <end position="309"/>
    </location>
</feature>
<dbReference type="Proteomes" id="UP000075320">
    <property type="component" value="Unassembled WGS sequence"/>
</dbReference>
<comment type="subcellular location">
    <subcellularLocation>
        <location evidence="1 7">Cell membrane</location>
        <topology evidence="1 7">Multi-pass membrane protein</topology>
    </subcellularLocation>
</comment>
<evidence type="ECO:0000256" key="2">
    <source>
        <dbReference type="ARBA" id="ARBA00022448"/>
    </source>
</evidence>
<feature type="transmembrane region" description="Helical" evidence="7">
    <location>
        <begin position="292"/>
        <end position="316"/>
    </location>
</feature>
<organism evidence="9 10">
    <name type="scientific">Bdellovibrio bacteriovorus</name>
    <dbReference type="NCBI Taxonomy" id="959"/>
    <lineage>
        <taxon>Bacteria</taxon>
        <taxon>Pseudomonadati</taxon>
        <taxon>Bdellovibrionota</taxon>
        <taxon>Bdellovibrionia</taxon>
        <taxon>Bdellovibrionales</taxon>
        <taxon>Pseudobdellovibrionaceae</taxon>
        <taxon>Bdellovibrio</taxon>
    </lineage>
</organism>
<dbReference type="PANTHER" id="PTHR43163:SF6">
    <property type="entry name" value="DIPEPTIDE TRANSPORT SYSTEM PERMEASE PROTEIN DPPB-RELATED"/>
    <property type="match status" value="1"/>
</dbReference>
<sequence>MGTFITRRILQTLAVIVVLSYVCFYLMSLMPGDPVDMMVASNPKMTTEDVARLKTLYGLDQPIYKRYASWMGSILTGDLGYSRTYRVPVEELMGPRLWNTAILSFASLAVSLMIAIPLGVFSALRPGSKLDYFMNLFSFAGISIPSFWLAIVLIIIFAVKFPILPAGGTQTIGADSGGLWADIMDRSVYLILPVASLAIQQIGRFSRFTRSAMLEAMRNDFIRTARAKGLSRRQVVWQHGFRNALIPLITILALSFSGLFSGAILTETVFAYQGVGKLVYDSIIGNDYNVAMISFVISVSMVLLMNLVADICYGFADPRISYQ</sequence>
<keyword evidence="2 7" id="KW-0813">Transport</keyword>
<dbReference type="InterPro" id="IPR000515">
    <property type="entry name" value="MetI-like"/>
</dbReference>
<keyword evidence="10" id="KW-1185">Reference proteome</keyword>
<evidence type="ECO:0000256" key="6">
    <source>
        <dbReference type="ARBA" id="ARBA00023136"/>
    </source>
</evidence>